<feature type="binding site" evidence="2">
    <location>
        <position position="106"/>
    </location>
    <ligand>
        <name>Mg(2+)</name>
        <dbReference type="ChEBI" id="CHEBI:18420"/>
        <label>1</label>
        <note>catalytic</note>
    </ligand>
</feature>
<dbReference type="GO" id="GO:0005886">
    <property type="term" value="C:plasma membrane"/>
    <property type="evidence" value="ECO:0007669"/>
    <property type="project" value="UniProtKB-SubCell"/>
</dbReference>
<feature type="binding site" evidence="2">
    <location>
        <position position="103"/>
    </location>
    <ligand>
        <name>Mg(2+)</name>
        <dbReference type="ChEBI" id="CHEBI:18420"/>
        <label>1</label>
        <note>catalytic</note>
    </ligand>
</feature>
<dbReference type="GO" id="GO:0000287">
    <property type="term" value="F:magnesium ion binding"/>
    <property type="evidence" value="ECO:0007669"/>
    <property type="project" value="UniProtKB-UniRule"/>
</dbReference>
<dbReference type="RefSeq" id="WP_317081186.1">
    <property type="nucleotide sequence ID" value="NZ_CP136594.1"/>
</dbReference>
<dbReference type="CDD" id="cd01638">
    <property type="entry name" value="CysQ"/>
    <property type="match status" value="1"/>
</dbReference>
<evidence type="ECO:0000313" key="4">
    <source>
        <dbReference type="Proteomes" id="UP001302429"/>
    </source>
</evidence>
<dbReference type="InterPro" id="IPR000760">
    <property type="entry name" value="Inositol_monophosphatase-like"/>
</dbReference>
<dbReference type="GO" id="GO:0000103">
    <property type="term" value="P:sulfate assimilation"/>
    <property type="evidence" value="ECO:0007669"/>
    <property type="project" value="TreeGrafter"/>
</dbReference>
<comment type="similarity">
    <text evidence="1">Belongs to the inositol monophosphatase superfamily. CysQ family.</text>
</comment>
<keyword evidence="1" id="KW-0997">Cell inner membrane</keyword>
<dbReference type="PANTHER" id="PTHR43028">
    <property type="entry name" value="3'(2'),5'-BISPHOSPHATE NUCLEOTIDASE 1"/>
    <property type="match status" value="1"/>
</dbReference>
<dbReference type="EC" id="3.1.3.7" evidence="1"/>
<dbReference type="AlphaFoldDB" id="A0AA97I0D8"/>
<gene>
    <name evidence="1 3" type="primary">cysQ</name>
    <name evidence="3" type="ORF">RB602_13390</name>
</gene>
<dbReference type="NCBIfam" id="TIGR01331">
    <property type="entry name" value="bisphos_cysQ"/>
    <property type="match status" value="1"/>
</dbReference>
<dbReference type="Gene3D" id="3.30.540.10">
    <property type="entry name" value="Fructose-1,6-Bisphosphatase, subunit A, domain 1"/>
    <property type="match status" value="1"/>
</dbReference>
<dbReference type="PRINTS" id="PR00377">
    <property type="entry name" value="IMPHPHTASES"/>
</dbReference>
<protein>
    <recommendedName>
        <fullName evidence="1">3'(2'),5'-bisphosphate nucleotidase CysQ</fullName>
        <ecNumber evidence="1">3.1.3.7</ecNumber>
    </recommendedName>
    <alternativeName>
        <fullName evidence="1">3'(2'),5-bisphosphonucleoside 3'(2')-phosphohydrolase</fullName>
    </alternativeName>
    <alternativeName>
        <fullName evidence="1">3'-phosphoadenosine 5'-phosphate phosphatase</fullName>
        <shortName evidence="1">PAP phosphatase</shortName>
    </alternativeName>
</protein>
<sequence>MGTDDLMIDTSSGALPGPAATITGDALARIAHEAGALIMPYFIQGCDVVEKKDNSPVTEADHKAEALILEQLAAIAPGLPVLAEEEVAAGRIPDLGNVYACVDPLDGTREFINQRKDFTVNIGIVADKKPVAGVIYAPARNALYVAHPEAAPWMAEMAPDADWAIPDQRKPLQTRKASEKLVAIASRSHRTAETNAFLDEHDVAEIISAGSSLKFCLVAEGKADLYPRMGRTMEWDTSAGQAIVEAAGGRVTLEDGTTPLHYQKAERDYDNPHFIVYG</sequence>
<dbReference type="EMBL" id="CP136594">
    <property type="protein sequence ID" value="WOE74822.1"/>
    <property type="molecule type" value="Genomic_DNA"/>
</dbReference>
<feature type="binding site" evidence="1">
    <location>
        <position position="236"/>
    </location>
    <ligand>
        <name>substrate</name>
    </ligand>
</feature>
<dbReference type="InterPro" id="IPR006240">
    <property type="entry name" value="CysQ"/>
</dbReference>
<keyword evidence="4" id="KW-1185">Reference proteome</keyword>
<feature type="binding site" evidence="1">
    <location>
        <position position="105"/>
    </location>
    <ligand>
        <name>Mg(2+)</name>
        <dbReference type="ChEBI" id="CHEBI:18420"/>
        <label>1</label>
    </ligand>
</feature>
<evidence type="ECO:0000313" key="3">
    <source>
        <dbReference type="EMBL" id="WOE74822.1"/>
    </source>
</evidence>
<dbReference type="Pfam" id="PF00459">
    <property type="entry name" value="Inositol_P"/>
    <property type="match status" value="1"/>
</dbReference>
<keyword evidence="1 3" id="KW-0378">Hydrolase</keyword>
<keyword evidence="1" id="KW-1003">Cell membrane</keyword>
<feature type="binding site" evidence="1">
    <location>
        <position position="103"/>
    </location>
    <ligand>
        <name>Mg(2+)</name>
        <dbReference type="ChEBI" id="CHEBI:18420"/>
        <label>2</label>
    </ligand>
</feature>
<feature type="binding site" evidence="1">
    <location>
        <position position="236"/>
    </location>
    <ligand>
        <name>Mg(2+)</name>
        <dbReference type="ChEBI" id="CHEBI:18420"/>
        <label>2</label>
    </ligand>
</feature>
<feature type="binding site" evidence="1">
    <location>
        <position position="106"/>
    </location>
    <ligand>
        <name>Mg(2+)</name>
        <dbReference type="ChEBI" id="CHEBI:18420"/>
        <label>2</label>
    </ligand>
</feature>
<comment type="catalytic activity">
    <reaction evidence="1">
        <text>adenosine 3',5'-bisphosphate + H2O = AMP + phosphate</text>
        <dbReference type="Rhea" id="RHEA:10040"/>
        <dbReference type="ChEBI" id="CHEBI:15377"/>
        <dbReference type="ChEBI" id="CHEBI:43474"/>
        <dbReference type="ChEBI" id="CHEBI:58343"/>
        <dbReference type="ChEBI" id="CHEBI:456215"/>
        <dbReference type="EC" id="3.1.3.7"/>
    </reaction>
</comment>
<keyword evidence="1 2" id="KW-0479">Metal-binding</keyword>
<feature type="binding site" evidence="2">
    <location>
        <position position="84"/>
    </location>
    <ligand>
        <name>Mg(2+)</name>
        <dbReference type="ChEBI" id="CHEBI:18420"/>
        <label>1</label>
        <note>catalytic</note>
    </ligand>
</feature>
<comment type="cofactor">
    <cofactor evidence="1 2">
        <name>Mg(2+)</name>
        <dbReference type="ChEBI" id="CHEBI:18420"/>
    </cofactor>
</comment>
<proteinExistence type="inferred from homology"/>
<dbReference type="PANTHER" id="PTHR43028:SF5">
    <property type="entry name" value="3'(2'),5'-BISPHOSPHATE NUCLEOTIDASE 1"/>
    <property type="match status" value="1"/>
</dbReference>
<feature type="binding site" evidence="1">
    <location>
        <position position="84"/>
    </location>
    <ligand>
        <name>substrate</name>
    </ligand>
</feature>
<organism evidence="3 4">
    <name type="scientific">Alterisphingorhabdus coralli</name>
    <dbReference type="NCBI Taxonomy" id="3071408"/>
    <lineage>
        <taxon>Bacteria</taxon>
        <taxon>Pseudomonadati</taxon>
        <taxon>Pseudomonadota</taxon>
        <taxon>Alphaproteobacteria</taxon>
        <taxon>Sphingomonadales</taxon>
        <taxon>Sphingomonadaceae</taxon>
        <taxon>Alterisphingorhabdus (ex Yan et al. 2024)</taxon>
    </lineage>
</organism>
<feature type="binding site" evidence="1">
    <location>
        <position position="103"/>
    </location>
    <ligand>
        <name>Mg(2+)</name>
        <dbReference type="ChEBI" id="CHEBI:18420"/>
        <label>1</label>
    </ligand>
</feature>
<evidence type="ECO:0000256" key="2">
    <source>
        <dbReference type="PIRSR" id="PIRSR600760-2"/>
    </source>
</evidence>
<keyword evidence="1" id="KW-0472">Membrane</keyword>
<evidence type="ECO:0000256" key="1">
    <source>
        <dbReference type="HAMAP-Rule" id="MF_02095"/>
    </source>
</evidence>
<feature type="binding site" evidence="2">
    <location>
        <position position="236"/>
    </location>
    <ligand>
        <name>Mg(2+)</name>
        <dbReference type="ChEBI" id="CHEBI:18420"/>
        <label>1</label>
        <note>catalytic</note>
    </ligand>
</feature>
<reference evidence="3 4" key="1">
    <citation type="submission" date="2023-10" db="EMBL/GenBank/DDBJ databases">
        <title>Complete genome sequence of a Sphingomonadaceae bacterium.</title>
        <authorList>
            <person name="Yan C."/>
        </authorList>
    </citation>
    <scope>NUCLEOTIDE SEQUENCE [LARGE SCALE GENOMIC DNA]</scope>
    <source>
        <strain evidence="3 4">SCSIO 66989</strain>
    </source>
</reference>
<dbReference type="GO" id="GO:0008441">
    <property type="term" value="F:3'(2'),5'-bisphosphate nucleotidase activity"/>
    <property type="evidence" value="ECO:0007669"/>
    <property type="project" value="UniProtKB-UniRule"/>
</dbReference>
<keyword evidence="1 2" id="KW-0460">Magnesium</keyword>
<comment type="subcellular location">
    <subcellularLocation>
        <location evidence="1">Cell inner membrane</location>
        <topology evidence="1">Peripheral membrane protein</topology>
        <orientation evidence="1">Cytoplasmic side</orientation>
    </subcellularLocation>
</comment>
<comment type="function">
    <text evidence="1">Converts adenosine-3',5'-bisphosphate (PAP) to AMP.</text>
</comment>
<dbReference type="SUPFAM" id="SSF56655">
    <property type="entry name" value="Carbohydrate phosphatase"/>
    <property type="match status" value="1"/>
</dbReference>
<feature type="binding site" evidence="1">
    <location>
        <begin position="105"/>
        <end position="108"/>
    </location>
    <ligand>
        <name>substrate</name>
    </ligand>
</feature>
<dbReference type="Proteomes" id="UP001302429">
    <property type="component" value="Chromosome"/>
</dbReference>
<feature type="binding site" evidence="2">
    <location>
        <position position="105"/>
    </location>
    <ligand>
        <name>Mg(2+)</name>
        <dbReference type="ChEBI" id="CHEBI:18420"/>
        <label>1</label>
        <note>catalytic</note>
    </ligand>
</feature>
<name>A0AA97I0D8_9SPHN</name>
<dbReference type="HAMAP" id="MF_02095">
    <property type="entry name" value="CysQ"/>
    <property type="match status" value="1"/>
</dbReference>
<dbReference type="GO" id="GO:0050427">
    <property type="term" value="P:3'-phosphoadenosine 5'-phosphosulfate metabolic process"/>
    <property type="evidence" value="ECO:0007669"/>
    <property type="project" value="TreeGrafter"/>
</dbReference>
<dbReference type="KEGG" id="acoa:RB602_13390"/>
<dbReference type="Gene3D" id="3.40.190.80">
    <property type="match status" value="1"/>
</dbReference>
<accession>A0AA97I0D8</accession>
<dbReference type="InterPro" id="IPR050725">
    <property type="entry name" value="CysQ/Inositol_MonoPase"/>
</dbReference>
<feature type="binding site" evidence="1">
    <location>
        <position position="84"/>
    </location>
    <ligand>
        <name>Mg(2+)</name>
        <dbReference type="ChEBI" id="CHEBI:18420"/>
        <label>1</label>
    </ligand>
</feature>